<dbReference type="EMBL" id="LHQR01000014">
    <property type="protein sequence ID" value="KXG53538.1"/>
    <property type="molecule type" value="Genomic_DNA"/>
</dbReference>
<dbReference type="OrthoDB" id="10552264at2759"/>
<keyword evidence="2" id="KW-1185">Reference proteome</keyword>
<proteinExistence type="predicted"/>
<evidence type="ECO:0000313" key="1">
    <source>
        <dbReference type="EMBL" id="KXG53538.1"/>
    </source>
</evidence>
<dbReference type="Proteomes" id="UP000070168">
    <property type="component" value="Unassembled WGS sequence"/>
</dbReference>
<sequence>MRPQCPPILYHETSNINNLEFNGIPSVCEHMHLELLAHIYYMANFWESLSPPPQPERPHDAGIPMRRLIPDFVAVVTERRRV</sequence>
<dbReference type="GeneID" id="63703601"/>
<protein>
    <submittedName>
        <fullName evidence="1">Uncharacterized protein</fullName>
    </submittedName>
</protein>
<dbReference type="RefSeq" id="XP_040652073.1">
    <property type="nucleotide sequence ID" value="XM_040788301.1"/>
</dbReference>
<gene>
    <name evidence="1" type="ORF">PGRI_005880</name>
</gene>
<name>A0A135LX47_PENPA</name>
<organism evidence="1 2">
    <name type="scientific">Penicillium patulum</name>
    <name type="common">Penicillium griseofulvum</name>
    <dbReference type="NCBI Taxonomy" id="5078"/>
    <lineage>
        <taxon>Eukaryota</taxon>
        <taxon>Fungi</taxon>
        <taxon>Dikarya</taxon>
        <taxon>Ascomycota</taxon>
        <taxon>Pezizomycotina</taxon>
        <taxon>Eurotiomycetes</taxon>
        <taxon>Eurotiomycetidae</taxon>
        <taxon>Eurotiales</taxon>
        <taxon>Aspergillaceae</taxon>
        <taxon>Penicillium</taxon>
    </lineage>
</organism>
<comment type="caution">
    <text evidence="1">The sequence shown here is derived from an EMBL/GenBank/DDBJ whole genome shotgun (WGS) entry which is preliminary data.</text>
</comment>
<reference evidence="1 2" key="1">
    <citation type="journal article" date="2016" name="BMC Genomics">
        <title>Genome sequencing and secondary metabolism of the postharvest pathogen Penicillium griseofulvum.</title>
        <authorList>
            <person name="Banani H."/>
            <person name="Marcet-Houben M."/>
            <person name="Ballester A.R."/>
            <person name="Abbruscato P."/>
            <person name="Gonzalez-Candelas L."/>
            <person name="Gabaldon T."/>
            <person name="Spadaro D."/>
        </authorList>
    </citation>
    <scope>NUCLEOTIDE SEQUENCE [LARGE SCALE GENOMIC DNA]</scope>
    <source>
        <strain evidence="1 2">PG3</strain>
    </source>
</reference>
<evidence type="ECO:0000313" key="2">
    <source>
        <dbReference type="Proteomes" id="UP000070168"/>
    </source>
</evidence>
<dbReference type="AlphaFoldDB" id="A0A135LX47"/>
<accession>A0A135LX47</accession>